<proteinExistence type="predicted"/>
<evidence type="ECO:0000313" key="1">
    <source>
        <dbReference type="EMBL" id="AOV08742.1"/>
    </source>
</evidence>
<protein>
    <submittedName>
        <fullName evidence="1">Uncharacterized protein</fullName>
    </submittedName>
</protein>
<keyword evidence="2" id="KW-1185">Reference proteome</keyword>
<evidence type="ECO:0000313" key="2">
    <source>
        <dbReference type="Proteomes" id="UP000185746"/>
    </source>
</evidence>
<dbReference type="Proteomes" id="UP000185746">
    <property type="component" value="Chromosome"/>
</dbReference>
<reference evidence="1 2" key="1">
    <citation type="submission" date="2016-09" db="EMBL/GenBank/DDBJ databases">
        <title>Complete genome sequence of the Lysinibacillus sphaericus LMG 22257, a specie of Bacillus with ureolytic activity that can effectively biodeposit calcium carbonate.</title>
        <authorList>
            <person name="Yan W."/>
        </authorList>
    </citation>
    <scope>NUCLEOTIDE SEQUENCE [LARGE SCALE GENOMIC DNA]</scope>
    <source>
        <strain evidence="1 2">LMG 22257</strain>
    </source>
</reference>
<sequence length="63" mass="7253">MYELKDISQVGIEIADYFLELEGRHPDVVIAPNAGGEKQKPRIVSILLRINKWLRRNNCDGLF</sequence>
<dbReference type="KEGG" id="surl:BI350_15125"/>
<dbReference type="AlphaFoldDB" id="A0A1D8JJ64"/>
<name>A0A1D8JJ64_9BACL</name>
<accession>A0A1D8JJ64</accession>
<organism evidence="1 2">
    <name type="scientific">Sporosarcina ureilytica</name>
    <dbReference type="NCBI Taxonomy" id="298596"/>
    <lineage>
        <taxon>Bacteria</taxon>
        <taxon>Bacillati</taxon>
        <taxon>Bacillota</taxon>
        <taxon>Bacilli</taxon>
        <taxon>Bacillales</taxon>
        <taxon>Caryophanaceae</taxon>
        <taxon>Sporosarcina</taxon>
    </lineage>
</organism>
<gene>
    <name evidence="1" type="ORF">BI350_15125</name>
</gene>
<dbReference type="EMBL" id="CP017560">
    <property type="protein sequence ID" value="AOV08742.1"/>
    <property type="molecule type" value="Genomic_DNA"/>
</dbReference>